<feature type="transmembrane region" description="Helical" evidence="7">
    <location>
        <begin position="20"/>
        <end position="40"/>
    </location>
</feature>
<dbReference type="PANTHER" id="PTHR40074">
    <property type="entry name" value="O-ACETYLTRANSFERASE WECH"/>
    <property type="match status" value="1"/>
</dbReference>
<dbReference type="AlphaFoldDB" id="A0A839HM77"/>
<comment type="caution">
    <text evidence="9">The sequence shown here is derived from an EMBL/GenBank/DDBJ whole genome shotgun (WGS) entry which is preliminary data.</text>
</comment>
<evidence type="ECO:0000259" key="8">
    <source>
        <dbReference type="Pfam" id="PF01757"/>
    </source>
</evidence>
<dbReference type="Pfam" id="PF01757">
    <property type="entry name" value="Acyl_transf_3"/>
    <property type="match status" value="1"/>
</dbReference>
<evidence type="ECO:0000313" key="10">
    <source>
        <dbReference type="Proteomes" id="UP000548632"/>
    </source>
</evidence>
<dbReference type="PANTHER" id="PTHR40074:SF2">
    <property type="entry name" value="O-ACETYLTRANSFERASE WECH"/>
    <property type="match status" value="1"/>
</dbReference>
<dbReference type="InterPro" id="IPR002656">
    <property type="entry name" value="Acyl_transf_3_dom"/>
</dbReference>
<sequence length="328" mass="37075">MTTHTSPARAANQRDLGIDLLRALCILYVVGYWHLIPYTTALPGYANSVTEAFKYAALATFVFCSGWLLARQSIQLHIGELWSFYQKRLLRIYPLYALTLILFGLFGLATLEQVTDGLLLISMLSPPAMPTLWFITMIMLFYLIAPLLIHAAPQLGKTAFISAVIALLIISYHFVINPIDWRLLLYFPVFVLGILYRQHPLIAQWLRQKPAALLGAVLFMTWSLSLVGYEPSLVGVLFRWPLVITSALILFLIADPIARHLHTPTINLFAYSSFGLYLCHRLIFKGAIAVYYPDNGWAQVGYLLAVALPLSVFIGYVMQRRYDALFAR</sequence>
<evidence type="ECO:0000256" key="4">
    <source>
        <dbReference type="ARBA" id="ARBA00022692"/>
    </source>
</evidence>
<feature type="transmembrane region" description="Helical" evidence="7">
    <location>
        <begin position="158"/>
        <end position="175"/>
    </location>
</feature>
<dbReference type="Proteomes" id="UP000548632">
    <property type="component" value="Unassembled WGS sequence"/>
</dbReference>
<keyword evidence="10" id="KW-1185">Reference proteome</keyword>
<keyword evidence="9" id="KW-0808">Transferase</keyword>
<evidence type="ECO:0000256" key="3">
    <source>
        <dbReference type="ARBA" id="ARBA00022475"/>
    </source>
</evidence>
<evidence type="ECO:0000256" key="7">
    <source>
        <dbReference type="SAM" id="Phobius"/>
    </source>
</evidence>
<dbReference type="GO" id="GO:0016413">
    <property type="term" value="F:O-acetyltransferase activity"/>
    <property type="evidence" value="ECO:0007669"/>
    <property type="project" value="TreeGrafter"/>
</dbReference>
<feature type="domain" description="Acyltransferase 3" evidence="8">
    <location>
        <begin position="16"/>
        <end position="314"/>
    </location>
</feature>
<dbReference type="EMBL" id="JABVCQ010000052">
    <property type="protein sequence ID" value="MBB1127339.1"/>
    <property type="molecule type" value="Genomic_DNA"/>
</dbReference>
<feature type="transmembrane region" description="Helical" evidence="7">
    <location>
        <begin position="131"/>
        <end position="151"/>
    </location>
</feature>
<keyword evidence="4 7" id="KW-0812">Transmembrane</keyword>
<name>A0A839HM77_9GAMM</name>
<organism evidence="9 10">
    <name type="scientific">Thiospirillum jenense</name>
    <dbReference type="NCBI Taxonomy" id="1653858"/>
    <lineage>
        <taxon>Bacteria</taxon>
        <taxon>Pseudomonadati</taxon>
        <taxon>Pseudomonadota</taxon>
        <taxon>Gammaproteobacteria</taxon>
        <taxon>Chromatiales</taxon>
        <taxon>Chromatiaceae</taxon>
        <taxon>Thiospirillum</taxon>
    </lineage>
</organism>
<evidence type="ECO:0000256" key="1">
    <source>
        <dbReference type="ARBA" id="ARBA00004651"/>
    </source>
</evidence>
<feature type="transmembrane region" description="Helical" evidence="7">
    <location>
        <begin position="90"/>
        <end position="111"/>
    </location>
</feature>
<feature type="transmembrane region" description="Helical" evidence="7">
    <location>
        <begin position="235"/>
        <end position="254"/>
    </location>
</feature>
<keyword evidence="6 7" id="KW-0472">Membrane</keyword>
<dbReference type="RefSeq" id="WP_182584961.1">
    <property type="nucleotide sequence ID" value="NZ_JABVCQ010000052.1"/>
</dbReference>
<protein>
    <submittedName>
        <fullName evidence="9">Acyltransferase</fullName>
    </submittedName>
</protein>
<feature type="transmembrane region" description="Helical" evidence="7">
    <location>
        <begin position="211"/>
        <end position="229"/>
    </location>
</feature>
<reference evidence="9 10" key="1">
    <citation type="journal article" date="2020" name="Arch. Microbiol.">
        <title>The genome sequence of the giant phototrophic gammaproteobacterium Thiospirillum jenense gives insight into its physiological properties and phylogenetic relationships.</title>
        <authorList>
            <person name="Imhoff J.F."/>
            <person name="Meyer T.E."/>
            <person name="Kyndt J.A."/>
        </authorList>
    </citation>
    <scope>NUCLEOTIDE SEQUENCE [LARGE SCALE GENOMIC DNA]</scope>
    <source>
        <strain evidence="9 10">DSM 216</strain>
    </source>
</reference>
<keyword evidence="3" id="KW-1003">Cell membrane</keyword>
<evidence type="ECO:0000256" key="2">
    <source>
        <dbReference type="ARBA" id="ARBA00007400"/>
    </source>
</evidence>
<evidence type="ECO:0000313" key="9">
    <source>
        <dbReference type="EMBL" id="MBB1127339.1"/>
    </source>
</evidence>
<evidence type="ECO:0000256" key="6">
    <source>
        <dbReference type="ARBA" id="ARBA00023136"/>
    </source>
</evidence>
<comment type="subcellular location">
    <subcellularLocation>
        <location evidence="1">Cell membrane</location>
        <topology evidence="1">Multi-pass membrane protein</topology>
    </subcellularLocation>
</comment>
<evidence type="ECO:0000256" key="5">
    <source>
        <dbReference type="ARBA" id="ARBA00022989"/>
    </source>
</evidence>
<proteinExistence type="inferred from homology"/>
<dbReference type="GO" id="GO:0005886">
    <property type="term" value="C:plasma membrane"/>
    <property type="evidence" value="ECO:0007669"/>
    <property type="project" value="UniProtKB-SubCell"/>
</dbReference>
<feature type="transmembrane region" description="Helical" evidence="7">
    <location>
        <begin position="296"/>
        <end position="318"/>
    </location>
</feature>
<dbReference type="GO" id="GO:0009246">
    <property type="term" value="P:enterobacterial common antigen biosynthetic process"/>
    <property type="evidence" value="ECO:0007669"/>
    <property type="project" value="TreeGrafter"/>
</dbReference>
<feature type="transmembrane region" description="Helical" evidence="7">
    <location>
        <begin position="52"/>
        <end position="70"/>
    </location>
</feature>
<gene>
    <name evidence="9" type="ORF">HUK38_14090</name>
</gene>
<accession>A0A839HM77</accession>
<keyword evidence="9" id="KW-0012">Acyltransferase</keyword>
<comment type="similarity">
    <text evidence="2">Belongs to the acyltransferase 3 family.</text>
</comment>
<keyword evidence="5 7" id="KW-1133">Transmembrane helix</keyword>